<gene>
    <name evidence="1" type="ORF">DPEC_G00243020</name>
</gene>
<dbReference type="Proteomes" id="UP001157502">
    <property type="component" value="Chromosome 21"/>
</dbReference>
<organism evidence="1 2">
    <name type="scientific">Dallia pectoralis</name>
    <name type="common">Alaska blackfish</name>
    <dbReference type="NCBI Taxonomy" id="75939"/>
    <lineage>
        <taxon>Eukaryota</taxon>
        <taxon>Metazoa</taxon>
        <taxon>Chordata</taxon>
        <taxon>Craniata</taxon>
        <taxon>Vertebrata</taxon>
        <taxon>Euteleostomi</taxon>
        <taxon>Actinopterygii</taxon>
        <taxon>Neopterygii</taxon>
        <taxon>Teleostei</taxon>
        <taxon>Protacanthopterygii</taxon>
        <taxon>Esociformes</taxon>
        <taxon>Umbridae</taxon>
        <taxon>Dallia</taxon>
    </lineage>
</organism>
<reference evidence="1" key="1">
    <citation type="submission" date="2021-05" db="EMBL/GenBank/DDBJ databases">
        <authorList>
            <person name="Pan Q."/>
            <person name="Jouanno E."/>
            <person name="Zahm M."/>
            <person name="Klopp C."/>
            <person name="Cabau C."/>
            <person name="Louis A."/>
            <person name="Berthelot C."/>
            <person name="Parey E."/>
            <person name="Roest Crollius H."/>
            <person name="Montfort J."/>
            <person name="Robinson-Rechavi M."/>
            <person name="Bouchez O."/>
            <person name="Lampietro C."/>
            <person name="Lopez Roques C."/>
            <person name="Donnadieu C."/>
            <person name="Postlethwait J."/>
            <person name="Bobe J."/>
            <person name="Dillon D."/>
            <person name="Chandos A."/>
            <person name="von Hippel F."/>
            <person name="Guiguen Y."/>
        </authorList>
    </citation>
    <scope>NUCLEOTIDE SEQUENCE</scope>
    <source>
        <strain evidence="1">YG-Jan2019</strain>
    </source>
</reference>
<accession>A0ACC2FVE0</accession>
<sequence length="187" mass="21068">MPRYKLSFCTFINPLSNQGSSSVPEFFRVMSRQFTEHEWSVIRGAGSEWEQLAMFYRHWALKESFIKAIGTGLGFNLQRAEFHLTAEPITEGKVCSRTTLELDEEVEEGWIFEESLLDQDHQVAVALGTVVGSAPSPAFTGPSSCFTLLSFSELISMATPILEEDTSYWESFQKKAVSLERQGGTHR</sequence>
<name>A0ACC2FVE0_DALPE</name>
<comment type="caution">
    <text evidence="1">The sequence shown here is derived from an EMBL/GenBank/DDBJ whole genome shotgun (WGS) entry which is preliminary data.</text>
</comment>
<evidence type="ECO:0000313" key="2">
    <source>
        <dbReference type="Proteomes" id="UP001157502"/>
    </source>
</evidence>
<dbReference type="EMBL" id="CM055748">
    <property type="protein sequence ID" value="KAJ7995292.1"/>
    <property type="molecule type" value="Genomic_DNA"/>
</dbReference>
<evidence type="ECO:0000313" key="1">
    <source>
        <dbReference type="EMBL" id="KAJ7995292.1"/>
    </source>
</evidence>
<protein>
    <submittedName>
        <fullName evidence="1">Uncharacterized protein</fullName>
    </submittedName>
</protein>
<proteinExistence type="predicted"/>
<keyword evidence="2" id="KW-1185">Reference proteome</keyword>